<dbReference type="InterPro" id="IPR008266">
    <property type="entry name" value="Tyr_kinase_AS"/>
</dbReference>
<dbReference type="PROSITE" id="PS00109">
    <property type="entry name" value="PROTEIN_KINASE_TYR"/>
    <property type="match status" value="1"/>
</dbReference>
<dbReference type="InterPro" id="IPR022495">
    <property type="entry name" value="Bud32"/>
</dbReference>
<protein>
    <recommendedName>
        <fullName evidence="2">non-specific serine/threonine protein kinase</fullName>
        <ecNumber evidence="2">2.7.11.1</ecNumber>
    </recommendedName>
</protein>
<dbReference type="GO" id="GO:0004674">
    <property type="term" value="F:protein serine/threonine kinase activity"/>
    <property type="evidence" value="ECO:0007669"/>
    <property type="project" value="UniProtKB-KW"/>
</dbReference>
<keyword evidence="4" id="KW-0808">Transferase</keyword>
<keyword evidence="3" id="KW-0723">Serine/threonine-protein kinase</keyword>
<organism evidence="12 13">
    <name type="scientific">Zestosphaera tikiterensis</name>
    <dbReference type="NCBI Taxonomy" id="1973259"/>
    <lineage>
        <taxon>Archaea</taxon>
        <taxon>Thermoproteota</taxon>
        <taxon>Thermoprotei</taxon>
        <taxon>Desulfurococcales</taxon>
        <taxon>Desulfurococcaceae</taxon>
        <taxon>Zestosphaera</taxon>
    </lineage>
</organism>
<evidence type="ECO:0000256" key="2">
    <source>
        <dbReference type="ARBA" id="ARBA00012513"/>
    </source>
</evidence>
<dbReference type="InterPro" id="IPR000719">
    <property type="entry name" value="Prot_kinase_dom"/>
</dbReference>
<dbReference type="Pfam" id="PF01163">
    <property type="entry name" value="RIO1"/>
    <property type="match status" value="1"/>
</dbReference>
<comment type="catalytic activity">
    <reaction evidence="10">
        <text>L-seryl-[protein] + ATP = O-phospho-L-seryl-[protein] + ADP + H(+)</text>
        <dbReference type="Rhea" id="RHEA:17989"/>
        <dbReference type="Rhea" id="RHEA-COMP:9863"/>
        <dbReference type="Rhea" id="RHEA-COMP:11604"/>
        <dbReference type="ChEBI" id="CHEBI:15378"/>
        <dbReference type="ChEBI" id="CHEBI:29999"/>
        <dbReference type="ChEBI" id="CHEBI:30616"/>
        <dbReference type="ChEBI" id="CHEBI:83421"/>
        <dbReference type="ChEBI" id="CHEBI:456216"/>
        <dbReference type="EC" id="2.7.11.1"/>
    </reaction>
</comment>
<gene>
    <name evidence="12" type="ORF">B7O98_03420</name>
</gene>
<dbReference type="PROSITE" id="PS50011">
    <property type="entry name" value="PROTEIN_KINASE_DOM"/>
    <property type="match status" value="1"/>
</dbReference>
<feature type="domain" description="Protein kinase" evidence="11">
    <location>
        <begin position="14"/>
        <end position="231"/>
    </location>
</feature>
<dbReference type="PANTHER" id="PTHR12209:SF0">
    <property type="entry name" value="EKC_KEOPS COMPLEX SUBUNIT TP53RK"/>
    <property type="match status" value="1"/>
</dbReference>
<reference evidence="12 13" key="1">
    <citation type="journal article" date="2018" name="Syst. Appl. Microbiol.">
        <title>A new symbiotic nanoarchaeote (Candidatus Nanoclepta minutus) and its host (Zestosphaera tikiterensis gen. nov., sp. nov.) from a New Zealand hot spring.</title>
        <authorList>
            <person name="St John E."/>
            <person name="Liu Y."/>
            <person name="Podar M."/>
            <person name="Stott M.B."/>
            <person name="Meneghin J."/>
            <person name="Chen Z."/>
            <person name="Lagutin K."/>
            <person name="Mitchell K."/>
            <person name="Reysenbach A.L."/>
        </authorList>
    </citation>
    <scope>NUCLEOTIDE SEQUENCE [LARGE SCALE GENOMIC DNA]</scope>
    <source>
        <strain evidence="12">NZ3</strain>
    </source>
</reference>
<evidence type="ECO:0000313" key="12">
    <source>
        <dbReference type="EMBL" id="PUA33479.1"/>
    </source>
</evidence>
<keyword evidence="7 12" id="KW-0418">Kinase</keyword>
<evidence type="ECO:0000256" key="5">
    <source>
        <dbReference type="ARBA" id="ARBA00022694"/>
    </source>
</evidence>
<dbReference type="NCBIfam" id="NF011460">
    <property type="entry name" value="PRK14879.1-1"/>
    <property type="match status" value="1"/>
</dbReference>
<evidence type="ECO:0000256" key="4">
    <source>
        <dbReference type="ARBA" id="ARBA00022679"/>
    </source>
</evidence>
<keyword evidence="6" id="KW-0547">Nucleotide-binding</keyword>
<dbReference type="AlphaFoldDB" id="A0A2R7Y846"/>
<dbReference type="SUPFAM" id="SSF56112">
    <property type="entry name" value="Protein kinase-like (PK-like)"/>
    <property type="match status" value="1"/>
</dbReference>
<name>A0A2R7Y846_9CREN</name>
<evidence type="ECO:0000256" key="10">
    <source>
        <dbReference type="ARBA" id="ARBA00048679"/>
    </source>
</evidence>
<dbReference type="EMBL" id="NBVN01000002">
    <property type="protein sequence ID" value="PUA33479.1"/>
    <property type="molecule type" value="Genomic_DNA"/>
</dbReference>
<dbReference type="PANTHER" id="PTHR12209">
    <property type="entry name" value="NON-SPECIFIC SERINE/THREONINE PROTEIN KINASE"/>
    <property type="match status" value="1"/>
</dbReference>
<keyword evidence="5" id="KW-0819">tRNA processing</keyword>
<dbReference type="NCBIfam" id="TIGR03724">
    <property type="entry name" value="arch_bud32"/>
    <property type="match status" value="1"/>
</dbReference>
<dbReference type="NCBIfam" id="NF011463">
    <property type="entry name" value="PRK14879.1-4"/>
    <property type="match status" value="1"/>
</dbReference>
<evidence type="ECO:0000259" key="11">
    <source>
        <dbReference type="PROSITE" id="PS50011"/>
    </source>
</evidence>
<evidence type="ECO:0000256" key="9">
    <source>
        <dbReference type="ARBA" id="ARBA00047899"/>
    </source>
</evidence>
<evidence type="ECO:0000256" key="8">
    <source>
        <dbReference type="ARBA" id="ARBA00022840"/>
    </source>
</evidence>
<dbReference type="GO" id="GO:0005524">
    <property type="term" value="F:ATP binding"/>
    <property type="evidence" value="ECO:0007669"/>
    <property type="project" value="UniProtKB-KW"/>
</dbReference>
<comment type="similarity">
    <text evidence="1">Belongs to the protein kinase superfamily. BUD32 family.</text>
</comment>
<evidence type="ECO:0000313" key="13">
    <source>
        <dbReference type="Proteomes" id="UP000244093"/>
    </source>
</evidence>
<sequence length="231" mass="26615">MLSRGGKLIKSIFCGPLKLIALGAEAALYRTCFEDLDALVKVRLPKPYRDPTLDKMLRSRRTELEGKILAELRLKGLKVPALYYVNLENALLIMEFIEGLTLRDLVFMKGGQVTKYFKYWGVFTALMHETGIVHGDLTTSNVIVKDEEIYVVDFGLAKYSNKVEDRATDIHLMIRAVESTHYTVKEALLKAFSEGYKEVLGEQTFKELLEKVKEIRMRGRYVEERRMRKNI</sequence>
<dbReference type="InterPro" id="IPR018934">
    <property type="entry name" value="RIO_dom"/>
</dbReference>
<evidence type="ECO:0000256" key="3">
    <source>
        <dbReference type="ARBA" id="ARBA00022527"/>
    </source>
</evidence>
<dbReference type="GO" id="GO:0008033">
    <property type="term" value="P:tRNA processing"/>
    <property type="evidence" value="ECO:0007669"/>
    <property type="project" value="UniProtKB-KW"/>
</dbReference>
<dbReference type="Proteomes" id="UP000244093">
    <property type="component" value="Unassembled WGS sequence"/>
</dbReference>
<evidence type="ECO:0000256" key="7">
    <source>
        <dbReference type="ARBA" id="ARBA00022777"/>
    </source>
</evidence>
<evidence type="ECO:0000256" key="6">
    <source>
        <dbReference type="ARBA" id="ARBA00022741"/>
    </source>
</evidence>
<dbReference type="Gene3D" id="3.30.200.20">
    <property type="entry name" value="Phosphorylase Kinase, domain 1"/>
    <property type="match status" value="1"/>
</dbReference>
<accession>A0A2R7Y846</accession>
<dbReference type="GO" id="GO:0005829">
    <property type="term" value="C:cytosol"/>
    <property type="evidence" value="ECO:0007669"/>
    <property type="project" value="TreeGrafter"/>
</dbReference>
<comment type="caution">
    <text evidence="12">The sequence shown here is derived from an EMBL/GenBank/DDBJ whole genome shotgun (WGS) entry which is preliminary data.</text>
</comment>
<dbReference type="Gene3D" id="1.10.510.10">
    <property type="entry name" value="Transferase(Phosphotransferase) domain 1"/>
    <property type="match status" value="1"/>
</dbReference>
<keyword evidence="8" id="KW-0067">ATP-binding</keyword>
<proteinExistence type="inferred from homology"/>
<dbReference type="InterPro" id="IPR011009">
    <property type="entry name" value="Kinase-like_dom_sf"/>
</dbReference>
<evidence type="ECO:0000256" key="1">
    <source>
        <dbReference type="ARBA" id="ARBA00010630"/>
    </source>
</evidence>
<dbReference type="EC" id="2.7.11.1" evidence="2"/>
<comment type="catalytic activity">
    <reaction evidence="9">
        <text>L-threonyl-[protein] + ATP = O-phospho-L-threonyl-[protein] + ADP + H(+)</text>
        <dbReference type="Rhea" id="RHEA:46608"/>
        <dbReference type="Rhea" id="RHEA-COMP:11060"/>
        <dbReference type="Rhea" id="RHEA-COMP:11605"/>
        <dbReference type="ChEBI" id="CHEBI:15378"/>
        <dbReference type="ChEBI" id="CHEBI:30013"/>
        <dbReference type="ChEBI" id="CHEBI:30616"/>
        <dbReference type="ChEBI" id="CHEBI:61977"/>
        <dbReference type="ChEBI" id="CHEBI:456216"/>
        <dbReference type="EC" id="2.7.11.1"/>
    </reaction>
</comment>